<reference evidence="1" key="1">
    <citation type="thesis" date="2020" institute="ProQuest LLC" country="789 East Eisenhower Parkway, Ann Arbor, MI, USA">
        <title>Comparative Genomics and Chromosome Evolution.</title>
        <authorList>
            <person name="Mudd A.B."/>
        </authorList>
    </citation>
    <scope>NUCLEOTIDE SEQUENCE</scope>
    <source>
        <strain evidence="1">HN-11 Male</strain>
        <tissue evidence="1">Kidney and liver</tissue>
    </source>
</reference>
<sequence length="162" mass="18251">MPAYLHRLSSMTSSLSKTPFYAQSFTKTAFPCLPVIQTALPSIQTSPPPHRLLPLCTDFFLYLCSLDCSLSLTQCSLSQTKCKLFLILHSTQIAPYAPLQYLPWSISGSSTPMALLFILSLHRSNRYRVQYRKGKEVCVATIKLHSSLYDLAKKFMLALTDH</sequence>
<name>A0A8J6K7A0_ELECQ</name>
<keyword evidence="2" id="KW-1185">Reference proteome</keyword>
<evidence type="ECO:0000313" key="1">
    <source>
        <dbReference type="EMBL" id="KAG9483408.1"/>
    </source>
</evidence>
<accession>A0A8J6K7A0</accession>
<dbReference type="AlphaFoldDB" id="A0A8J6K7A0"/>
<dbReference type="EMBL" id="WNTK01000005">
    <property type="protein sequence ID" value="KAG9483408.1"/>
    <property type="molecule type" value="Genomic_DNA"/>
</dbReference>
<gene>
    <name evidence="1" type="ORF">GDO78_009364</name>
</gene>
<dbReference type="Proteomes" id="UP000770717">
    <property type="component" value="Unassembled WGS sequence"/>
</dbReference>
<protein>
    <submittedName>
        <fullName evidence="1">Uncharacterized protein</fullName>
    </submittedName>
</protein>
<proteinExistence type="predicted"/>
<evidence type="ECO:0000313" key="2">
    <source>
        <dbReference type="Proteomes" id="UP000770717"/>
    </source>
</evidence>
<comment type="caution">
    <text evidence="1">The sequence shown here is derived from an EMBL/GenBank/DDBJ whole genome shotgun (WGS) entry which is preliminary data.</text>
</comment>
<organism evidence="1 2">
    <name type="scientific">Eleutherodactylus coqui</name>
    <name type="common">Puerto Rican coqui</name>
    <dbReference type="NCBI Taxonomy" id="57060"/>
    <lineage>
        <taxon>Eukaryota</taxon>
        <taxon>Metazoa</taxon>
        <taxon>Chordata</taxon>
        <taxon>Craniata</taxon>
        <taxon>Vertebrata</taxon>
        <taxon>Euteleostomi</taxon>
        <taxon>Amphibia</taxon>
        <taxon>Batrachia</taxon>
        <taxon>Anura</taxon>
        <taxon>Neobatrachia</taxon>
        <taxon>Hyloidea</taxon>
        <taxon>Eleutherodactylidae</taxon>
        <taxon>Eleutherodactylinae</taxon>
        <taxon>Eleutherodactylus</taxon>
        <taxon>Eleutherodactylus</taxon>
    </lineage>
</organism>